<organism evidence="2 3">
    <name type="scientific">Dictyobacter formicarum</name>
    <dbReference type="NCBI Taxonomy" id="2778368"/>
    <lineage>
        <taxon>Bacteria</taxon>
        <taxon>Bacillati</taxon>
        <taxon>Chloroflexota</taxon>
        <taxon>Ktedonobacteria</taxon>
        <taxon>Ktedonobacterales</taxon>
        <taxon>Dictyobacteraceae</taxon>
        <taxon>Dictyobacter</taxon>
    </lineage>
</organism>
<evidence type="ECO:0000313" key="2">
    <source>
        <dbReference type="EMBL" id="GHO89225.1"/>
    </source>
</evidence>
<dbReference type="InterPro" id="IPR025444">
    <property type="entry name" value="Monooxy_af470"/>
</dbReference>
<dbReference type="Proteomes" id="UP000635565">
    <property type="component" value="Unassembled WGS sequence"/>
</dbReference>
<feature type="region of interest" description="Disordered" evidence="1">
    <location>
        <begin position="146"/>
        <end position="175"/>
    </location>
</feature>
<proteinExistence type="predicted"/>
<evidence type="ECO:0000313" key="3">
    <source>
        <dbReference type="Proteomes" id="UP000635565"/>
    </source>
</evidence>
<dbReference type="EMBL" id="BNJJ01000033">
    <property type="protein sequence ID" value="GHO89225.1"/>
    <property type="molecule type" value="Genomic_DNA"/>
</dbReference>
<sequence length="175" mass="19746">MATVIPGRFTAQADQPFVVFLIGMRINKFLALRKWIPTALAMRPMMSHLYEYPESGFLGAESYFNMRGAVLIQYWRSFEDLERFARSKEEPHLRAWQRFNKAIGTDGSVGIWHETYMVEAGKYEAVYGNMPVFGLAAATQHVPAVGRRETARRRLGGESEPAVATPAQPLADVHP</sequence>
<gene>
    <name evidence="2" type="ORF">KSZ_72310</name>
</gene>
<accession>A0ABQ3VTE8</accession>
<reference evidence="2 3" key="1">
    <citation type="journal article" date="2021" name="Int. J. Syst. Evol. Microbiol.">
        <title>Reticulibacter mediterranei gen. nov., sp. nov., within the new family Reticulibacteraceae fam. nov., and Ktedonospora formicarum gen. nov., sp. nov., Ktedonobacter robiniae sp. nov., Dictyobacter formicarum sp. nov. and Dictyobacter arantiisoli sp. nov., belonging to the class Ktedonobacteria.</title>
        <authorList>
            <person name="Yabe S."/>
            <person name="Zheng Y."/>
            <person name="Wang C.M."/>
            <person name="Sakai Y."/>
            <person name="Abe K."/>
            <person name="Yokota A."/>
            <person name="Donadio S."/>
            <person name="Cavaletti L."/>
            <person name="Monciardini P."/>
        </authorList>
    </citation>
    <scope>NUCLEOTIDE SEQUENCE [LARGE SCALE GENOMIC DNA]</scope>
    <source>
        <strain evidence="2 3">SOSP1-9</strain>
    </source>
</reference>
<keyword evidence="3" id="KW-1185">Reference proteome</keyword>
<evidence type="ECO:0000256" key="1">
    <source>
        <dbReference type="SAM" id="MobiDB-lite"/>
    </source>
</evidence>
<dbReference type="RefSeq" id="WP_201366753.1">
    <property type="nucleotide sequence ID" value="NZ_BNJJ01000033.1"/>
</dbReference>
<protein>
    <submittedName>
        <fullName evidence="2">Transcriptional regulator</fullName>
    </submittedName>
</protein>
<comment type="caution">
    <text evidence="2">The sequence shown here is derived from an EMBL/GenBank/DDBJ whole genome shotgun (WGS) entry which is preliminary data.</text>
</comment>
<dbReference type="Pfam" id="PF13826">
    <property type="entry name" value="Monooxy_af470-like"/>
    <property type="match status" value="1"/>
</dbReference>
<name>A0ABQ3VTE8_9CHLR</name>